<name>H6X475_9CAUD</name>
<dbReference type="KEGG" id="vg:14012856"/>
<evidence type="ECO:0000313" key="2">
    <source>
        <dbReference type="Proteomes" id="UP000007524"/>
    </source>
</evidence>
<dbReference type="EMBL" id="JQ513383">
    <property type="protein sequence ID" value="AFA44541.1"/>
    <property type="molecule type" value="Genomic_DNA"/>
</dbReference>
<sequence length="103" mass="12379">MVLKLLNSEDYVMIINLSINYDSFCLRDNTESIFYSGATHLFFEDYKIPYELIEINNIDYIQYHENDNIVCVEIDKLEELIKFMKKYNCNIELKSDYGIIHFK</sequence>
<protein>
    <submittedName>
        <fullName evidence="1">Uncharacterized protein</fullName>
    </submittedName>
</protein>
<gene>
    <name evidence="1" type="ORF">RaK2_00268</name>
</gene>
<dbReference type="GeneID" id="14012856"/>
<dbReference type="Proteomes" id="UP000007524">
    <property type="component" value="Segment"/>
</dbReference>
<keyword evidence="2" id="KW-1185">Reference proteome</keyword>
<dbReference type="RefSeq" id="YP_007007423.1">
    <property type="nucleotide sequence ID" value="NC_019526.1"/>
</dbReference>
<accession>H6X475</accession>
<reference evidence="1 2" key="1">
    <citation type="journal article" date="2012" name="J. Virol.">
        <title>Genome of Klebsiella sp.-Infecting Bacteriophage vB_KleM_RaK2.</title>
        <authorList>
            <person name="Simoliunas E."/>
            <person name="Kaliniene L."/>
            <person name="Truncaite L."/>
            <person name="Klausa V."/>
            <person name="Zajanckauskaite A."/>
            <person name="Meskys R."/>
        </authorList>
    </citation>
    <scope>NUCLEOTIDE SEQUENCE [LARGE SCALE GENOMIC DNA]</scope>
</reference>
<evidence type="ECO:0000313" key="1">
    <source>
        <dbReference type="EMBL" id="AFA44541.1"/>
    </source>
</evidence>
<organism evidence="1 2">
    <name type="scientific">Klebsiella phage vB_KleM_RaK2</name>
    <dbReference type="NCBI Taxonomy" id="1147094"/>
    <lineage>
        <taxon>Viruses</taxon>
        <taxon>Duplodnaviria</taxon>
        <taxon>Heunggongvirae</taxon>
        <taxon>Uroviricota</taxon>
        <taxon>Caudoviricetes</taxon>
        <taxon>Alcyoneusvirus</taxon>
        <taxon>Alcyoneusvirus RaK2</taxon>
    </lineage>
</organism>
<proteinExistence type="predicted"/>